<comment type="caution">
    <text evidence="12">The sequence shown here is derived from an EMBL/GenBank/DDBJ whole genome shotgun (WGS) entry which is preliminary data.</text>
</comment>
<evidence type="ECO:0000256" key="4">
    <source>
        <dbReference type="ARBA" id="ARBA00022857"/>
    </source>
</evidence>
<feature type="active site" description="Acyl-thioester intermediate" evidence="9">
    <location>
        <position position="150"/>
    </location>
</feature>
<gene>
    <name evidence="12" type="ORF">Metus_1055</name>
</gene>
<protein>
    <submittedName>
        <fullName evidence="12">Aspartate-semialdehyde dehydrogenase</fullName>
    </submittedName>
</protein>
<feature type="region of interest" description="Disordered" evidence="10">
    <location>
        <begin position="286"/>
        <end position="305"/>
    </location>
</feature>
<dbReference type="CDD" id="cd02315">
    <property type="entry name" value="ScASADH_like_N"/>
    <property type="match status" value="1"/>
</dbReference>
<dbReference type="InterPro" id="IPR036291">
    <property type="entry name" value="NAD(P)-bd_dom_sf"/>
</dbReference>
<dbReference type="InterPro" id="IPR051823">
    <property type="entry name" value="ASADH-related"/>
</dbReference>
<dbReference type="NCBIfam" id="TIGR00978">
    <property type="entry name" value="asd_EA"/>
    <property type="match status" value="1"/>
</dbReference>
<sequence>MGKIKVGILGSTGSVGQRYVNMLRDHPWFEVAALSASEASVGKKYREAAKWVLDKEMPEGMAEMRIVRATPTEIKGAGAELVFSALPSEVAKRTEMDMAEAGLFVVADTSAHRMDPDVPLVIPEVNFGHLDAIEAQRKKLGGFIVTGPNCTTIGLAVSLKPVQAEFGLRRVLVSTMQALSGAGFFGVPSMAIIDNLIPYIKNEEEKVASELLKILGSFRGGHFENASMKVGASCHRVCVLDGHTEAVFLETEKAATPDEVARCMADFASEPQRLRLPSAPERPIIVRDEPDRPQPRLDRLSGAPERAKGMATVVGRIRRESALDNGIKYVLLSHNTIRGAAGNAILIAECLKAKGII</sequence>
<evidence type="ECO:0000256" key="7">
    <source>
        <dbReference type="ARBA" id="ARBA00023154"/>
    </source>
</evidence>
<dbReference type="CDD" id="cd18130">
    <property type="entry name" value="ASADH_C_arch_fung_like"/>
    <property type="match status" value="1"/>
</dbReference>
<keyword evidence="6" id="KW-0560">Oxidoreductase</keyword>
<dbReference type="NCBIfam" id="NF006416">
    <property type="entry name" value="PRK08664.1"/>
    <property type="match status" value="1"/>
</dbReference>
<dbReference type="GO" id="GO:0009088">
    <property type="term" value="P:threonine biosynthetic process"/>
    <property type="evidence" value="ECO:0007669"/>
    <property type="project" value="UniProtKB-KW"/>
</dbReference>
<dbReference type="GO" id="GO:0004073">
    <property type="term" value="F:aspartate-semialdehyde dehydrogenase activity"/>
    <property type="evidence" value="ECO:0007669"/>
    <property type="project" value="UniProtKB-ARBA"/>
</dbReference>
<dbReference type="SUPFAM" id="SSF55347">
    <property type="entry name" value="Glyceraldehyde-3-phosphate dehydrogenase-like, C-terminal domain"/>
    <property type="match status" value="1"/>
</dbReference>
<dbReference type="Proteomes" id="UP000288215">
    <property type="component" value="Unassembled WGS sequence"/>
</dbReference>
<keyword evidence="3" id="KW-0791">Threonine biosynthesis</keyword>
<dbReference type="GO" id="GO:0051287">
    <property type="term" value="F:NAD binding"/>
    <property type="evidence" value="ECO:0007669"/>
    <property type="project" value="InterPro"/>
</dbReference>
<feature type="active site" description="Proton acceptor" evidence="9">
    <location>
        <position position="243"/>
    </location>
</feature>
<comment type="similarity">
    <text evidence="1">Belongs to the aspartate-semialdehyde dehydrogenase family.</text>
</comment>
<dbReference type="GO" id="GO:0046983">
    <property type="term" value="F:protein dimerization activity"/>
    <property type="evidence" value="ECO:0007669"/>
    <property type="project" value="InterPro"/>
</dbReference>
<evidence type="ECO:0000313" key="13">
    <source>
        <dbReference type="Proteomes" id="UP000288215"/>
    </source>
</evidence>
<dbReference type="InterPro" id="IPR005676">
    <property type="entry name" value="Asp_semi-ald_DH_pep-lack"/>
</dbReference>
<dbReference type="PANTHER" id="PTHR46718">
    <property type="entry name" value="ASPARTATE-SEMIALDEHYDE DEHYDROGENASE"/>
    <property type="match status" value="1"/>
</dbReference>
<evidence type="ECO:0000256" key="1">
    <source>
        <dbReference type="ARBA" id="ARBA00010584"/>
    </source>
</evidence>
<dbReference type="Pfam" id="PF02774">
    <property type="entry name" value="Semialdhyde_dhC"/>
    <property type="match status" value="1"/>
</dbReference>
<dbReference type="Gene3D" id="3.40.50.720">
    <property type="entry name" value="NAD(P)-binding Rossmann-like Domain"/>
    <property type="match status" value="1"/>
</dbReference>
<organism evidence="12 13">
    <name type="scientific">Methanosuratincola subterraneus</name>
    <dbReference type="NCBI Taxonomy" id="2593994"/>
    <lineage>
        <taxon>Archaea</taxon>
        <taxon>Thermoproteota</taxon>
        <taxon>Methanosuratincolia</taxon>
        <taxon>Candidatus Methanomethylicales</taxon>
        <taxon>Candidatus Methanomethylicaceae</taxon>
        <taxon>Candidatus Methanosuratincola (ex Vanwonterghem et al. 2016)</taxon>
    </lineage>
</organism>
<dbReference type="GO" id="GO:0009085">
    <property type="term" value="P:lysine biosynthetic process"/>
    <property type="evidence" value="ECO:0007669"/>
    <property type="project" value="UniProtKB-KW"/>
</dbReference>
<evidence type="ECO:0000256" key="5">
    <source>
        <dbReference type="ARBA" id="ARBA00022915"/>
    </source>
</evidence>
<dbReference type="AlphaFoldDB" id="A0A444L663"/>
<keyword evidence="8" id="KW-0486">Methionine biosynthesis</keyword>
<evidence type="ECO:0000256" key="8">
    <source>
        <dbReference type="ARBA" id="ARBA00023167"/>
    </source>
</evidence>
<reference evidence="12 13" key="1">
    <citation type="submission" date="2018-12" db="EMBL/GenBank/DDBJ databases">
        <title>The complete genome of the methanogenic archaea of the candidate phylum Verstraetearchaeota, obtained from the metagenome of underground thermal water.</title>
        <authorList>
            <person name="Kadnikov V.V."/>
            <person name="Mardanov A.V."/>
            <person name="Beletsky A.V."/>
            <person name="Karnachuk O.V."/>
            <person name="Ravin N.V."/>
        </authorList>
    </citation>
    <scope>NUCLEOTIDE SEQUENCE [LARGE SCALE GENOMIC DNA]</scope>
    <source>
        <strain evidence="12">Ch88</strain>
    </source>
</reference>
<keyword evidence="4" id="KW-0521">NADP</keyword>
<proteinExistence type="inferred from homology"/>
<dbReference type="Gene3D" id="3.30.360.10">
    <property type="entry name" value="Dihydrodipicolinate Reductase, domain 2"/>
    <property type="match status" value="1"/>
</dbReference>
<dbReference type="EMBL" id="RXGA01000003">
    <property type="protein sequence ID" value="RWX73081.1"/>
    <property type="molecule type" value="Genomic_DNA"/>
</dbReference>
<dbReference type="GO" id="GO:0050661">
    <property type="term" value="F:NADP binding"/>
    <property type="evidence" value="ECO:0007669"/>
    <property type="project" value="InterPro"/>
</dbReference>
<dbReference type="InterPro" id="IPR000534">
    <property type="entry name" value="Semialdehyde_DH_NAD-bd"/>
</dbReference>
<dbReference type="InterPro" id="IPR012280">
    <property type="entry name" value="Semialdhyde_DH_dimer_dom"/>
</dbReference>
<dbReference type="PANTHER" id="PTHR46718:SF1">
    <property type="entry name" value="ASPARTATE-SEMIALDEHYDE DEHYDROGENASE"/>
    <property type="match status" value="1"/>
</dbReference>
<evidence type="ECO:0000256" key="2">
    <source>
        <dbReference type="ARBA" id="ARBA00022605"/>
    </source>
</evidence>
<evidence type="ECO:0000256" key="6">
    <source>
        <dbReference type="ARBA" id="ARBA00023002"/>
    </source>
</evidence>
<feature type="compositionally biased region" description="Basic and acidic residues" evidence="10">
    <location>
        <begin position="286"/>
        <end position="299"/>
    </location>
</feature>
<feature type="domain" description="Semialdehyde dehydrogenase NAD-binding" evidence="11">
    <location>
        <begin position="5"/>
        <end position="133"/>
    </location>
</feature>
<accession>A0A444L663</accession>
<evidence type="ECO:0000313" key="12">
    <source>
        <dbReference type="EMBL" id="RWX73081.1"/>
    </source>
</evidence>
<dbReference type="PIRSF" id="PIRSF000148">
    <property type="entry name" value="ASA_dh"/>
    <property type="match status" value="1"/>
</dbReference>
<evidence type="ECO:0000256" key="10">
    <source>
        <dbReference type="SAM" id="MobiDB-lite"/>
    </source>
</evidence>
<name>A0A444L663_METS7</name>
<dbReference type="SUPFAM" id="SSF51735">
    <property type="entry name" value="NAD(P)-binding Rossmann-fold domains"/>
    <property type="match status" value="1"/>
</dbReference>
<evidence type="ECO:0000256" key="9">
    <source>
        <dbReference type="PIRSR" id="PIRSR000148-1"/>
    </source>
</evidence>
<keyword evidence="7" id="KW-0457">Lysine biosynthesis</keyword>
<evidence type="ECO:0000259" key="11">
    <source>
        <dbReference type="SMART" id="SM00859"/>
    </source>
</evidence>
<keyword evidence="2" id="KW-0028">Amino-acid biosynthesis</keyword>
<dbReference type="SMART" id="SM00859">
    <property type="entry name" value="Semialdhyde_dh"/>
    <property type="match status" value="1"/>
</dbReference>
<dbReference type="Pfam" id="PF01118">
    <property type="entry name" value="Semialdhyde_dh"/>
    <property type="match status" value="1"/>
</dbReference>
<dbReference type="FunFam" id="3.30.360.10:FF:000016">
    <property type="entry name" value="Probable aspartate-semialdehyde dehydrogenase"/>
    <property type="match status" value="1"/>
</dbReference>
<dbReference type="GO" id="GO:0019877">
    <property type="term" value="P:diaminopimelate biosynthetic process"/>
    <property type="evidence" value="ECO:0007669"/>
    <property type="project" value="UniProtKB-KW"/>
</dbReference>
<dbReference type="GO" id="GO:0009086">
    <property type="term" value="P:methionine biosynthetic process"/>
    <property type="evidence" value="ECO:0007669"/>
    <property type="project" value="UniProtKB-KW"/>
</dbReference>
<evidence type="ECO:0000256" key="3">
    <source>
        <dbReference type="ARBA" id="ARBA00022697"/>
    </source>
</evidence>
<keyword evidence="5" id="KW-0220">Diaminopimelate biosynthesis</keyword>